<comment type="caution">
    <text evidence="2">The sequence shown here is derived from an EMBL/GenBank/DDBJ whole genome shotgun (WGS) entry which is preliminary data.</text>
</comment>
<organism evidence="2 3">
    <name type="scientific">Pichia californica</name>
    <dbReference type="NCBI Taxonomy" id="460514"/>
    <lineage>
        <taxon>Eukaryota</taxon>
        <taxon>Fungi</taxon>
        <taxon>Dikarya</taxon>
        <taxon>Ascomycota</taxon>
        <taxon>Saccharomycotina</taxon>
        <taxon>Pichiomycetes</taxon>
        <taxon>Pichiales</taxon>
        <taxon>Pichiaceae</taxon>
        <taxon>Pichia</taxon>
    </lineage>
</organism>
<feature type="compositionally biased region" description="Polar residues" evidence="1">
    <location>
        <begin position="520"/>
        <end position="535"/>
    </location>
</feature>
<reference evidence="2" key="1">
    <citation type="submission" date="2020-11" db="EMBL/GenBank/DDBJ databases">
        <title>Kefir isolates.</title>
        <authorList>
            <person name="Marcisauskas S."/>
            <person name="Kim Y."/>
            <person name="Blasche S."/>
        </authorList>
    </citation>
    <scope>NUCLEOTIDE SEQUENCE</scope>
    <source>
        <strain evidence="2">Olga-1</strain>
    </source>
</reference>
<dbReference type="PANTHER" id="PTHR37287:SF1">
    <property type="entry name" value="INO EIGHTY SUBUNIT 1"/>
    <property type="match status" value="1"/>
</dbReference>
<proteinExistence type="predicted"/>
<dbReference type="OrthoDB" id="5413003at2759"/>
<evidence type="ECO:0000313" key="3">
    <source>
        <dbReference type="Proteomes" id="UP000697127"/>
    </source>
</evidence>
<evidence type="ECO:0008006" key="4">
    <source>
        <dbReference type="Google" id="ProtNLM"/>
    </source>
</evidence>
<feature type="compositionally biased region" description="Basic and acidic residues" evidence="1">
    <location>
        <begin position="507"/>
        <end position="519"/>
    </location>
</feature>
<name>A0A9P6WQC3_9ASCO</name>
<dbReference type="AlphaFoldDB" id="A0A9P6WQC3"/>
<feature type="region of interest" description="Disordered" evidence="1">
    <location>
        <begin position="1"/>
        <end position="89"/>
    </location>
</feature>
<dbReference type="GO" id="GO:0031011">
    <property type="term" value="C:Ino80 complex"/>
    <property type="evidence" value="ECO:0007669"/>
    <property type="project" value="InterPro"/>
</dbReference>
<feature type="compositionally biased region" description="Basic and acidic residues" evidence="1">
    <location>
        <begin position="14"/>
        <end position="23"/>
    </location>
</feature>
<feature type="region of interest" description="Disordered" evidence="1">
    <location>
        <begin position="503"/>
        <end position="564"/>
    </location>
</feature>
<protein>
    <recommendedName>
        <fullName evidence="4">Ino eighty subunit 1</fullName>
    </recommendedName>
</protein>
<evidence type="ECO:0000313" key="2">
    <source>
        <dbReference type="EMBL" id="KAG0691150.1"/>
    </source>
</evidence>
<dbReference type="InterPro" id="IPR038014">
    <property type="entry name" value="Ies1"/>
</dbReference>
<gene>
    <name evidence="2" type="ORF">C6P40_004756</name>
</gene>
<feature type="compositionally biased region" description="Polar residues" evidence="1">
    <location>
        <begin position="24"/>
        <end position="64"/>
    </location>
</feature>
<evidence type="ECO:0000256" key="1">
    <source>
        <dbReference type="SAM" id="MobiDB-lite"/>
    </source>
</evidence>
<dbReference type="EMBL" id="PUHW01000007">
    <property type="protein sequence ID" value="KAG0691150.1"/>
    <property type="molecule type" value="Genomic_DNA"/>
</dbReference>
<keyword evidence="3" id="KW-1185">Reference proteome</keyword>
<dbReference type="PANTHER" id="PTHR37287">
    <property type="entry name" value="INO EIGHTY SUBUNIT 1"/>
    <property type="match status" value="1"/>
</dbReference>
<accession>A0A9P6WQC3</accession>
<feature type="compositionally biased region" description="Polar residues" evidence="1">
    <location>
        <begin position="78"/>
        <end position="89"/>
    </location>
</feature>
<sequence length="907" mass="104717">MVSLSSLLNPSTNEKARSEDQPQKIHNNRPTSVSELLISQSDNVTNENNSSKNTIDQSPSNRETSNSQNVSSDSSNVITSKPSSETASNYAEAKGYQTLLINSRSRHLKKNDGEPYWRNEIQFEFLMRLFFNHYRVFKNPYFNTIHGFDWPDHFRYYRDEKGNLQSSRGEFLTFFELYLITLLKSSKISKILKARLMLDLNYALNFSVICLLVNIGRLNTTVNFDFEMKSQFRTYHSIPSLQVSNHSIILEKFYQIPESEDKIGETKENELNSEKETLKDTNGYVMSAVKQLQDTPRIKSILKSVNDLSGKSSKTFKDFIDDVSKEDNQINVVSMVFSICAHEYDIGQSFFPFDYDSVLTPNIANTGSLLNDIWLRPKLKSTDKVQRFLWLLYTLLETNLSVPEILENPFNIPNTSISNLKLENRDNLWLELSVIDHKNPRVSPTITAIKGIIPKLNIINSTDIIDPLLHDFDTAQEVEFAAQMKHLRTQFVAAETANSGIVPAEEELGKKETKEEEQHVVQSDLTGRSIQVKTPNSRKRARQESDDFSPHFYNPVKTRNYSRKKIMESATSNYSISSSENEKQKMEDYSFENTNIKDDNNHDYNEYDDDYELNNTQNKIHSINQKAIKNEKSDLVNNKVEIDDSYNTSEELNYNNDETDDEDLSTYETKDSGLISSEYNTGNSDLVVNKGLKRPNDESVELSSMDPMLLSTFEDNYESGGLIGFFNYGYSGYVINEYKKNEDGSILLTSCVKRRKTRRQINIEHPIKTSVSGIEAFLNKDNKSINSHSKKAIMKRERNRILAEFLFELINYKQSQAKELRISEGNWRHFTKRLWDLNMFVEKEQKVSNSNYNDWGEFKVTMLKVMNKVNCSMNARSKIEKTLEEKSTSRKEIKPEPTFIDTLFTDL</sequence>
<feature type="compositionally biased region" description="Polar residues" evidence="1">
    <location>
        <begin position="1"/>
        <end position="13"/>
    </location>
</feature>
<dbReference type="Proteomes" id="UP000697127">
    <property type="component" value="Unassembled WGS sequence"/>
</dbReference>
<feature type="compositionally biased region" description="Low complexity" evidence="1">
    <location>
        <begin position="65"/>
        <end position="77"/>
    </location>
</feature>